<dbReference type="SUPFAM" id="SSF56672">
    <property type="entry name" value="DNA/RNA polymerases"/>
    <property type="match status" value="1"/>
</dbReference>
<proteinExistence type="predicted"/>
<dbReference type="EMBL" id="JAPVEB010000003">
    <property type="protein sequence ID" value="KAJ5268987.1"/>
    <property type="molecule type" value="Genomic_DNA"/>
</dbReference>
<comment type="caution">
    <text evidence="2">The sequence shown here is derived from an EMBL/GenBank/DDBJ whole genome shotgun (WGS) entry which is preliminary data.</text>
</comment>
<evidence type="ECO:0000313" key="3">
    <source>
        <dbReference type="Proteomes" id="UP001220256"/>
    </source>
</evidence>
<evidence type="ECO:0000256" key="1">
    <source>
        <dbReference type="SAM" id="MobiDB-lite"/>
    </source>
</evidence>
<dbReference type="Gene3D" id="3.30.70.270">
    <property type="match status" value="1"/>
</dbReference>
<sequence length="191" mass="21285">MSPSLLGQRVDALGMSTPEAKIKAIASLTFPRTLRQLETYLGMTGALRQYVPMYAKKSEPLQIRKTELLRGSPIKGRPRRDWSVRTAYADPTEKELASFDAIQAVFQDPQWLAHWDRTRRLYFDIDASYLCRESQAAGAGGDRPPLGPGEIGPNNARNRAIKKRRREAQAEAAQAAPRGSPPIGTWGNRPQ</sequence>
<reference evidence="2 3" key="1">
    <citation type="journal article" date="2023" name="IMA Fungus">
        <title>Comparative genomic study of the Penicillium genus elucidates a diverse pangenome and 15 lateral gene transfer events.</title>
        <authorList>
            <person name="Petersen C."/>
            <person name="Sorensen T."/>
            <person name="Nielsen M.R."/>
            <person name="Sondergaard T.E."/>
            <person name="Sorensen J.L."/>
            <person name="Fitzpatrick D.A."/>
            <person name="Frisvad J.C."/>
            <person name="Nielsen K.L."/>
        </authorList>
    </citation>
    <scope>NUCLEOTIDE SEQUENCE [LARGE SCALE GENOMIC DNA]</scope>
    <source>
        <strain evidence="2 3">IBT 3361</strain>
    </source>
</reference>
<organism evidence="2 3">
    <name type="scientific">Penicillium chrysogenum</name>
    <name type="common">Penicillium notatum</name>
    <dbReference type="NCBI Taxonomy" id="5076"/>
    <lineage>
        <taxon>Eukaryota</taxon>
        <taxon>Fungi</taxon>
        <taxon>Dikarya</taxon>
        <taxon>Ascomycota</taxon>
        <taxon>Pezizomycotina</taxon>
        <taxon>Eurotiomycetes</taxon>
        <taxon>Eurotiomycetidae</taxon>
        <taxon>Eurotiales</taxon>
        <taxon>Aspergillaceae</taxon>
        <taxon>Penicillium</taxon>
        <taxon>Penicillium chrysogenum species complex</taxon>
    </lineage>
</organism>
<dbReference type="InterPro" id="IPR043502">
    <property type="entry name" value="DNA/RNA_pol_sf"/>
</dbReference>
<dbReference type="Proteomes" id="UP001220256">
    <property type="component" value="Unassembled WGS sequence"/>
</dbReference>
<accession>A0ABQ8WG03</accession>
<protein>
    <submittedName>
        <fullName evidence="2">Uncharacterized protein</fullName>
    </submittedName>
</protein>
<name>A0ABQ8WG03_PENCH</name>
<keyword evidence="3" id="KW-1185">Reference proteome</keyword>
<gene>
    <name evidence="2" type="ORF">N7505_004745</name>
</gene>
<dbReference type="InterPro" id="IPR043128">
    <property type="entry name" value="Rev_trsase/Diguanyl_cyclase"/>
</dbReference>
<evidence type="ECO:0000313" key="2">
    <source>
        <dbReference type="EMBL" id="KAJ5268987.1"/>
    </source>
</evidence>
<feature type="region of interest" description="Disordered" evidence="1">
    <location>
        <begin position="136"/>
        <end position="191"/>
    </location>
</feature>